<dbReference type="AlphaFoldDB" id="A0A674KHI2"/>
<evidence type="ECO:0000256" key="2">
    <source>
        <dbReference type="ARBA" id="ARBA00022692"/>
    </source>
</evidence>
<evidence type="ECO:0000259" key="8">
    <source>
        <dbReference type="PROSITE" id="PS50835"/>
    </source>
</evidence>
<dbReference type="SMART" id="SM00406">
    <property type="entry name" value="IGv"/>
    <property type="match status" value="1"/>
</dbReference>
<dbReference type="Ensembl" id="ENSTMTT00000033445.1">
    <property type="protein sequence ID" value="ENSTMTP00000032292.1"/>
    <property type="gene ID" value="ENSTMTG00000023098.1"/>
</dbReference>
<evidence type="ECO:0000256" key="6">
    <source>
        <dbReference type="ARBA" id="ARBA00023319"/>
    </source>
</evidence>
<dbReference type="PROSITE" id="PS50835">
    <property type="entry name" value="IG_LIKE"/>
    <property type="match status" value="2"/>
</dbReference>
<feature type="chain" id="PRO_5025558288" description="Ig-like domain-containing protein" evidence="7">
    <location>
        <begin position="18"/>
        <end position="280"/>
    </location>
</feature>
<dbReference type="Pfam" id="PF07654">
    <property type="entry name" value="C1-set"/>
    <property type="match status" value="1"/>
</dbReference>
<feature type="domain" description="Ig-like" evidence="8">
    <location>
        <begin position="183"/>
        <end position="249"/>
    </location>
</feature>
<protein>
    <recommendedName>
        <fullName evidence="8">Ig-like domain-containing protein</fullName>
    </recommendedName>
</protein>
<keyword evidence="7" id="KW-0732">Signal</keyword>
<dbReference type="SUPFAM" id="SSF48726">
    <property type="entry name" value="Immunoglobulin"/>
    <property type="match status" value="2"/>
</dbReference>
<comment type="subcellular location">
    <subcellularLocation>
        <location evidence="1">Membrane</location>
    </subcellularLocation>
</comment>
<feature type="signal peptide" evidence="7">
    <location>
        <begin position="1"/>
        <end position="17"/>
    </location>
</feature>
<dbReference type="InterPro" id="IPR036179">
    <property type="entry name" value="Ig-like_dom_sf"/>
</dbReference>
<keyword evidence="4" id="KW-0472">Membrane</keyword>
<dbReference type="GeneTree" id="ENSGT00940000153143"/>
<keyword evidence="6" id="KW-0393">Immunoglobulin domain</keyword>
<accession>A0A674KHI2</accession>
<dbReference type="GO" id="GO:0016020">
    <property type="term" value="C:membrane"/>
    <property type="evidence" value="ECO:0007669"/>
    <property type="project" value="UniProtKB-SubCell"/>
</dbReference>
<sequence>MLLLQVLIVTSTWSCKSFFHSVLFYMYPFLQQQDMFQIPSASDGYTQITLIQTPLSVTRAVTKTARMGCIISGEGFNFNSAYIHWYRQSPGEAPKRILYIGSGSVSMDEGFNSKKFTASNDVSAFTANLRVDQLTLEDAATYYCATWDTTYFGTGTKLVVSEAKLDSSKVRILPPFTEKDGKVTHVCLIEDFYPNVIKVTWDDDKKNVEKNAVLGEIWPPDDNRQSYSMSSWLTVDKNSNKNYRCSYQHEKDTGSNERKCWLRSSTSVNQRNSTEVNGAL</sequence>
<dbReference type="Gene3D" id="2.60.40.10">
    <property type="entry name" value="Immunoglobulins"/>
    <property type="match status" value="2"/>
</dbReference>
<feature type="domain" description="Ig-like" evidence="8">
    <location>
        <begin position="39"/>
        <end position="161"/>
    </location>
</feature>
<evidence type="ECO:0000256" key="7">
    <source>
        <dbReference type="SAM" id="SignalP"/>
    </source>
</evidence>
<keyword evidence="5" id="KW-0675">Receptor</keyword>
<evidence type="ECO:0000256" key="5">
    <source>
        <dbReference type="ARBA" id="ARBA00023170"/>
    </source>
</evidence>
<dbReference type="SMART" id="SM00409">
    <property type="entry name" value="IG"/>
    <property type="match status" value="1"/>
</dbReference>
<keyword evidence="10" id="KW-1185">Reference proteome</keyword>
<dbReference type="InterPro" id="IPR051117">
    <property type="entry name" value="TRG_var/const_region"/>
</dbReference>
<organism evidence="9 10">
    <name type="scientific">Terrapene triunguis</name>
    <name type="common">Three-toed box turtle</name>
    <dbReference type="NCBI Taxonomy" id="2587831"/>
    <lineage>
        <taxon>Eukaryota</taxon>
        <taxon>Metazoa</taxon>
        <taxon>Chordata</taxon>
        <taxon>Craniata</taxon>
        <taxon>Vertebrata</taxon>
        <taxon>Euteleostomi</taxon>
        <taxon>Archelosauria</taxon>
        <taxon>Testudinata</taxon>
        <taxon>Testudines</taxon>
        <taxon>Cryptodira</taxon>
        <taxon>Durocryptodira</taxon>
        <taxon>Testudinoidea</taxon>
        <taxon>Emydidae</taxon>
        <taxon>Terrapene</taxon>
    </lineage>
</organism>
<dbReference type="PANTHER" id="PTHR19256">
    <property type="entry name" value="T-CELL RECEPTOR GAMMA CHAIN"/>
    <property type="match status" value="1"/>
</dbReference>
<dbReference type="InterPro" id="IPR003597">
    <property type="entry name" value="Ig_C1-set"/>
</dbReference>
<dbReference type="Proteomes" id="UP000472274">
    <property type="component" value="Unplaced"/>
</dbReference>
<name>A0A674KHI2_9SAUR</name>
<dbReference type="SMART" id="SM00407">
    <property type="entry name" value="IGc1"/>
    <property type="match status" value="1"/>
</dbReference>
<evidence type="ECO:0000256" key="4">
    <source>
        <dbReference type="ARBA" id="ARBA00023136"/>
    </source>
</evidence>
<evidence type="ECO:0000313" key="10">
    <source>
        <dbReference type="Proteomes" id="UP000472274"/>
    </source>
</evidence>
<dbReference type="InterPro" id="IPR003599">
    <property type="entry name" value="Ig_sub"/>
</dbReference>
<evidence type="ECO:0000256" key="1">
    <source>
        <dbReference type="ARBA" id="ARBA00004370"/>
    </source>
</evidence>
<dbReference type="InterPro" id="IPR013106">
    <property type="entry name" value="Ig_V-set"/>
</dbReference>
<keyword evidence="3" id="KW-1133">Transmembrane helix</keyword>
<dbReference type="InterPro" id="IPR013783">
    <property type="entry name" value="Ig-like_fold"/>
</dbReference>
<proteinExistence type="predicted"/>
<evidence type="ECO:0000313" key="9">
    <source>
        <dbReference type="Ensembl" id="ENSTMTP00000032292.1"/>
    </source>
</evidence>
<reference evidence="9" key="1">
    <citation type="submission" date="2025-08" db="UniProtKB">
        <authorList>
            <consortium name="Ensembl"/>
        </authorList>
    </citation>
    <scope>IDENTIFICATION</scope>
</reference>
<keyword evidence="2" id="KW-0812">Transmembrane</keyword>
<reference evidence="9" key="2">
    <citation type="submission" date="2025-09" db="UniProtKB">
        <authorList>
            <consortium name="Ensembl"/>
        </authorList>
    </citation>
    <scope>IDENTIFICATION</scope>
</reference>
<dbReference type="Pfam" id="PF07686">
    <property type="entry name" value="V-set"/>
    <property type="match status" value="1"/>
</dbReference>
<dbReference type="InterPro" id="IPR007110">
    <property type="entry name" value="Ig-like_dom"/>
</dbReference>
<dbReference type="PANTHER" id="PTHR19256:SF65">
    <property type="entry name" value="T CELL RECEPTOR GAMMA CONSTANT 1-RELATED"/>
    <property type="match status" value="1"/>
</dbReference>
<evidence type="ECO:0000256" key="3">
    <source>
        <dbReference type="ARBA" id="ARBA00022989"/>
    </source>
</evidence>